<dbReference type="InParanoid" id="C4JIV4"/>
<name>C4JIV4_UNCRE</name>
<evidence type="ECO:0000313" key="1">
    <source>
        <dbReference type="EMBL" id="EEP76712.1"/>
    </source>
</evidence>
<dbReference type="GeneID" id="8440977"/>
<proteinExistence type="predicted"/>
<dbReference type="EMBL" id="CH476615">
    <property type="protein sequence ID" value="EEP76712.1"/>
    <property type="molecule type" value="Genomic_DNA"/>
</dbReference>
<dbReference type="HOGENOM" id="CLU_2689646_0_0_1"/>
<evidence type="ECO:0000313" key="2">
    <source>
        <dbReference type="Proteomes" id="UP000002058"/>
    </source>
</evidence>
<protein>
    <submittedName>
        <fullName evidence="1">Uncharacterized protein</fullName>
    </submittedName>
</protein>
<keyword evidence="2" id="KW-1185">Reference proteome</keyword>
<accession>C4JIV4</accession>
<gene>
    <name evidence="1" type="ORF">UREG_01561</name>
</gene>
<organism evidence="1 2">
    <name type="scientific">Uncinocarpus reesii (strain UAMH 1704)</name>
    <dbReference type="NCBI Taxonomy" id="336963"/>
    <lineage>
        <taxon>Eukaryota</taxon>
        <taxon>Fungi</taxon>
        <taxon>Dikarya</taxon>
        <taxon>Ascomycota</taxon>
        <taxon>Pezizomycotina</taxon>
        <taxon>Eurotiomycetes</taxon>
        <taxon>Eurotiomycetidae</taxon>
        <taxon>Onygenales</taxon>
        <taxon>Onygenaceae</taxon>
        <taxon>Uncinocarpus</taxon>
    </lineage>
</organism>
<dbReference type="AlphaFoldDB" id="C4JIV4"/>
<reference evidence="2" key="1">
    <citation type="journal article" date="2009" name="Genome Res.">
        <title>Comparative genomic analyses of the human fungal pathogens Coccidioides and their relatives.</title>
        <authorList>
            <person name="Sharpton T.J."/>
            <person name="Stajich J.E."/>
            <person name="Rounsley S.D."/>
            <person name="Gardner M.J."/>
            <person name="Wortman J.R."/>
            <person name="Jordar V.S."/>
            <person name="Maiti R."/>
            <person name="Kodira C.D."/>
            <person name="Neafsey D.E."/>
            <person name="Zeng Q."/>
            <person name="Hung C.-Y."/>
            <person name="McMahan C."/>
            <person name="Muszewska A."/>
            <person name="Grynberg M."/>
            <person name="Mandel M.A."/>
            <person name="Kellner E.M."/>
            <person name="Barker B.M."/>
            <person name="Galgiani J.N."/>
            <person name="Orbach M.J."/>
            <person name="Kirkland T.N."/>
            <person name="Cole G.T."/>
            <person name="Henn M.R."/>
            <person name="Birren B.W."/>
            <person name="Taylor J.W."/>
        </authorList>
    </citation>
    <scope>NUCLEOTIDE SEQUENCE [LARGE SCALE GENOMIC DNA]</scope>
    <source>
        <strain evidence="2">UAMH 1704</strain>
    </source>
</reference>
<dbReference type="VEuPathDB" id="FungiDB:UREG_01561"/>
<dbReference type="KEGG" id="ure:UREG_01561"/>
<dbReference type="RefSeq" id="XP_002542045.1">
    <property type="nucleotide sequence ID" value="XM_002541999.1"/>
</dbReference>
<dbReference type="Proteomes" id="UP000002058">
    <property type="component" value="Unassembled WGS sequence"/>
</dbReference>
<sequence>MAILFTSTGPSGISESLLRRLLCIFMVSFLDGYSTFGTQMVEQMSLMVVEAHRDFHWMATRSQGSMSTASEFTQ</sequence>